<dbReference type="Proteomes" id="UP000243688">
    <property type="component" value="Unassembled WGS sequence"/>
</dbReference>
<gene>
    <name evidence="1" type="ORF">BLM47_01550</name>
</gene>
<reference evidence="1 2" key="1">
    <citation type="submission" date="2016-12" db="EMBL/GenBank/DDBJ databases">
        <title>Candidatus Reconcilibacillus cellulovorans genome.</title>
        <authorList>
            <person name="Kolinko S."/>
            <person name="Wu Y.-W."/>
            <person name="Tachea F."/>
            <person name="Denzel E."/>
            <person name="Hiras J."/>
            <person name="Baecker N."/>
            <person name="Chan L.J."/>
            <person name="Eichorst S.A."/>
            <person name="Frey D."/>
            <person name="Adams P.D."/>
            <person name="Pray T."/>
            <person name="Tanjore D."/>
            <person name="Petzold C.J."/>
            <person name="Gladden J.M."/>
            <person name="Simmons B.A."/>
            <person name="Singer S.W."/>
        </authorList>
    </citation>
    <scope>NUCLEOTIDE SEQUENCE [LARGE SCALE GENOMIC DNA]</scope>
    <source>
        <strain evidence="1">JTherm</strain>
    </source>
</reference>
<dbReference type="AlphaFoldDB" id="A0A2A6E3W5"/>
<protein>
    <submittedName>
        <fullName evidence="1">Uncharacterized protein</fullName>
    </submittedName>
</protein>
<name>A0A2A6E3W5_9BACL</name>
<accession>A0A2A6E3W5</accession>
<comment type="caution">
    <text evidence="1">The sequence shown here is derived from an EMBL/GenBank/DDBJ whole genome shotgun (WGS) entry which is preliminary data.</text>
</comment>
<sequence length="75" mass="8610">MADSLKQRVQLLYQERYFGSNATHFAELFRVRKESNQKNAPSRSSRLFGTSEKRVKRVGALAPSENRFIPALARP</sequence>
<evidence type="ECO:0000313" key="1">
    <source>
        <dbReference type="EMBL" id="PDO11457.1"/>
    </source>
</evidence>
<organism evidence="1 2">
    <name type="scientific">Candidatus Reconcilbacillus cellulovorans</name>
    <dbReference type="NCBI Taxonomy" id="1906605"/>
    <lineage>
        <taxon>Bacteria</taxon>
        <taxon>Bacillati</taxon>
        <taxon>Bacillota</taxon>
        <taxon>Bacilli</taxon>
        <taxon>Bacillales</taxon>
        <taxon>Paenibacillaceae</taxon>
        <taxon>Candidatus Reconcilbacillus</taxon>
    </lineage>
</organism>
<evidence type="ECO:0000313" key="2">
    <source>
        <dbReference type="Proteomes" id="UP000243688"/>
    </source>
</evidence>
<proteinExistence type="predicted"/>
<dbReference type="EMBL" id="MOXJ01000002">
    <property type="protein sequence ID" value="PDO11457.1"/>
    <property type="molecule type" value="Genomic_DNA"/>
</dbReference>